<gene>
    <name evidence="2" type="ORF">BDK51DRAFT_41273</name>
</gene>
<reference evidence="3" key="1">
    <citation type="journal article" date="2018" name="Nat. Microbiol.">
        <title>Leveraging single-cell genomics to expand the fungal tree of life.</title>
        <authorList>
            <person name="Ahrendt S.R."/>
            <person name="Quandt C.A."/>
            <person name="Ciobanu D."/>
            <person name="Clum A."/>
            <person name="Salamov A."/>
            <person name="Andreopoulos B."/>
            <person name="Cheng J.F."/>
            <person name="Woyke T."/>
            <person name="Pelin A."/>
            <person name="Henrissat B."/>
            <person name="Reynolds N.K."/>
            <person name="Benny G.L."/>
            <person name="Smith M.E."/>
            <person name="James T.Y."/>
            <person name="Grigoriev I.V."/>
        </authorList>
    </citation>
    <scope>NUCLEOTIDE SEQUENCE [LARGE SCALE GENOMIC DNA]</scope>
</reference>
<name>A0A4V1IRP2_9FUNG</name>
<feature type="region of interest" description="Disordered" evidence="1">
    <location>
        <begin position="128"/>
        <end position="154"/>
    </location>
</feature>
<feature type="region of interest" description="Disordered" evidence="1">
    <location>
        <begin position="1"/>
        <end position="31"/>
    </location>
</feature>
<accession>A0A4V1IRP2</accession>
<feature type="compositionally biased region" description="Basic and acidic residues" evidence="1">
    <location>
        <begin position="9"/>
        <end position="21"/>
    </location>
</feature>
<evidence type="ECO:0000313" key="2">
    <source>
        <dbReference type="EMBL" id="RKO90747.1"/>
    </source>
</evidence>
<sequence length="333" mass="37609">MQTRGAGKRRAEGEGRGEQDYRTGWSRGNHEHFNPWYWLKSEGYTSSQCRKSHPSPPLPTTSASVDKPNTPLPHLHTRPPSPRWEFPVPRGPAPLHAQEDRRGDLPSPQTLRLPDLRAQLLTRIPPAPVCLRRRPGPSREHVPPLPGRSNKVPELWEPERPSVARSCPRGKRIPALQARLRDCVLRRDQVCLLSGNCNHGNLEVAQVLTPDYIKIWQTKSENGHLLSSEPNGMPEGDEWRYDARVALTMDLLLNLSHASFDPAPLLAEFYKIDVKMVRYGLTEYETHDIILRLGAEVLHREGFVGSHVEEYNATIECGAETLEELLAQARGES</sequence>
<protein>
    <submittedName>
        <fullName evidence="2">Uncharacterized protein</fullName>
    </submittedName>
</protein>
<proteinExistence type="predicted"/>
<dbReference type="AlphaFoldDB" id="A0A4V1IRP2"/>
<evidence type="ECO:0000256" key="1">
    <source>
        <dbReference type="SAM" id="MobiDB-lite"/>
    </source>
</evidence>
<dbReference type="Proteomes" id="UP000269721">
    <property type="component" value="Unassembled WGS sequence"/>
</dbReference>
<keyword evidence="3" id="KW-1185">Reference proteome</keyword>
<dbReference type="EMBL" id="KZ995401">
    <property type="protein sequence ID" value="RKO90747.1"/>
    <property type="molecule type" value="Genomic_DNA"/>
</dbReference>
<dbReference type="OrthoDB" id="2145640at2759"/>
<feature type="region of interest" description="Disordered" evidence="1">
    <location>
        <begin position="46"/>
        <end position="110"/>
    </location>
</feature>
<organism evidence="2 3">
    <name type="scientific">Blyttiomyces helicus</name>
    <dbReference type="NCBI Taxonomy" id="388810"/>
    <lineage>
        <taxon>Eukaryota</taxon>
        <taxon>Fungi</taxon>
        <taxon>Fungi incertae sedis</taxon>
        <taxon>Chytridiomycota</taxon>
        <taxon>Chytridiomycota incertae sedis</taxon>
        <taxon>Chytridiomycetes</taxon>
        <taxon>Chytridiomycetes incertae sedis</taxon>
        <taxon>Blyttiomyces</taxon>
    </lineage>
</organism>
<evidence type="ECO:0000313" key="3">
    <source>
        <dbReference type="Proteomes" id="UP000269721"/>
    </source>
</evidence>